<evidence type="ECO:0000313" key="11">
    <source>
        <dbReference type="Proteomes" id="UP000291078"/>
    </source>
</evidence>
<feature type="domain" description="Peptidase M48" evidence="8">
    <location>
        <begin position="196"/>
        <end position="346"/>
    </location>
</feature>
<dbReference type="Pfam" id="PF01435">
    <property type="entry name" value="Peptidase_M48"/>
    <property type="match status" value="1"/>
</dbReference>
<dbReference type="GO" id="GO:0016020">
    <property type="term" value="C:membrane"/>
    <property type="evidence" value="ECO:0007669"/>
    <property type="project" value="TreeGrafter"/>
</dbReference>
<evidence type="ECO:0000256" key="7">
    <source>
        <dbReference type="SAM" id="Phobius"/>
    </source>
</evidence>
<keyword evidence="7" id="KW-1133">Transmembrane helix</keyword>
<dbReference type="Proteomes" id="UP000291078">
    <property type="component" value="Unassembled WGS sequence"/>
</dbReference>
<evidence type="ECO:0000256" key="3">
    <source>
        <dbReference type="ARBA" id="ARBA00022801"/>
    </source>
</evidence>
<dbReference type="GO" id="GO:0046872">
    <property type="term" value="F:metal ion binding"/>
    <property type="evidence" value="ECO:0007669"/>
    <property type="project" value="UniProtKB-KW"/>
</dbReference>
<dbReference type="Gene3D" id="3.30.2010.10">
    <property type="entry name" value="Metalloproteases ('zincins'), catalytic domain"/>
    <property type="match status" value="1"/>
</dbReference>
<proteinExistence type="inferred from homology"/>
<dbReference type="InterPro" id="IPR051156">
    <property type="entry name" value="Mito/Outer_Membr_Metalloprot"/>
</dbReference>
<comment type="caution">
    <text evidence="10">The sequence shown here is derived from an EMBL/GenBank/DDBJ whole genome shotgun (WGS) entry which is preliminary data.</text>
</comment>
<dbReference type="PANTHER" id="PTHR22726">
    <property type="entry name" value="METALLOENDOPEPTIDASE OMA1"/>
    <property type="match status" value="1"/>
</dbReference>
<evidence type="ECO:0000256" key="4">
    <source>
        <dbReference type="ARBA" id="ARBA00022833"/>
    </source>
</evidence>
<sequence>MDSAQTGVAARYFDGHSSRAHPVTVSVGDGHAELRGADGAVLRRAALASLRVSERIRRGPRLVTFDDGAYCEITDHAPFDAMLAATGYREGLVSRAQNSWRLALLSLAGIGTFVVLAYFYLLPWTAALVARTIPSSLEARLGEATLKSLDEGLVKPSALPPADQQRIRDNFAALRRPDDPAHDYRILFRQGGPIGPNALALPGGTIVVTDELVRLVGTGAGMMGVLAHEAGHVSQRHGLQQVFQASVVGAMATYLLGDVSALLATVPAAVLSMHYSREHEREADAFAVEVMRDNRLPVGALADALQALEDAHGPKRGGQAADAAGDEEAGFFSTHPLTKERIEAIRGGG</sequence>
<evidence type="ECO:0000313" key="10">
    <source>
        <dbReference type="EMBL" id="RZT41280.1"/>
    </source>
</evidence>
<organism evidence="10 11">
    <name type="scientific">Cupriavidus agavae</name>
    <dbReference type="NCBI Taxonomy" id="1001822"/>
    <lineage>
        <taxon>Bacteria</taxon>
        <taxon>Pseudomonadati</taxon>
        <taxon>Pseudomonadota</taxon>
        <taxon>Betaproteobacteria</taxon>
        <taxon>Burkholderiales</taxon>
        <taxon>Burkholderiaceae</taxon>
        <taxon>Cupriavidus</taxon>
    </lineage>
</organism>
<dbReference type="InterPro" id="IPR055518">
    <property type="entry name" value="DUF7092"/>
</dbReference>
<dbReference type="GO" id="GO:0051603">
    <property type="term" value="P:proteolysis involved in protein catabolic process"/>
    <property type="evidence" value="ECO:0007669"/>
    <property type="project" value="TreeGrafter"/>
</dbReference>
<dbReference type="InterPro" id="IPR001915">
    <property type="entry name" value="Peptidase_M48"/>
</dbReference>
<keyword evidence="11" id="KW-1185">Reference proteome</keyword>
<dbReference type="Pfam" id="PF23368">
    <property type="entry name" value="DUF7092"/>
    <property type="match status" value="1"/>
</dbReference>
<feature type="domain" description="DUF7092" evidence="9">
    <location>
        <begin position="8"/>
        <end position="86"/>
    </location>
</feature>
<keyword evidence="1 6" id="KW-0645">Protease</keyword>
<dbReference type="GO" id="GO:0004222">
    <property type="term" value="F:metalloendopeptidase activity"/>
    <property type="evidence" value="ECO:0007669"/>
    <property type="project" value="InterPro"/>
</dbReference>
<dbReference type="OrthoDB" id="9810445at2"/>
<evidence type="ECO:0000256" key="2">
    <source>
        <dbReference type="ARBA" id="ARBA00022723"/>
    </source>
</evidence>
<dbReference type="AlphaFoldDB" id="A0A4Q7S6I7"/>
<evidence type="ECO:0000256" key="5">
    <source>
        <dbReference type="ARBA" id="ARBA00023049"/>
    </source>
</evidence>
<comment type="cofactor">
    <cofactor evidence="6">
        <name>Zn(2+)</name>
        <dbReference type="ChEBI" id="CHEBI:29105"/>
    </cofactor>
    <text evidence="6">Binds 1 zinc ion per subunit.</text>
</comment>
<keyword evidence="5 6" id="KW-0482">Metalloprotease</keyword>
<gene>
    <name evidence="10" type="ORF">EV147_0267</name>
</gene>
<evidence type="ECO:0000259" key="8">
    <source>
        <dbReference type="Pfam" id="PF01435"/>
    </source>
</evidence>
<name>A0A4Q7S6I7_9BURK</name>
<accession>A0A4Q7S6I7</accession>
<dbReference type="CDD" id="cd07332">
    <property type="entry name" value="M48C_Oma1_like"/>
    <property type="match status" value="1"/>
</dbReference>
<keyword evidence="7" id="KW-0472">Membrane</keyword>
<reference evidence="10 11" key="1">
    <citation type="journal article" date="2015" name="Stand. Genomic Sci.">
        <title>Genomic Encyclopedia of Bacterial and Archaeal Type Strains, Phase III: the genomes of soil and plant-associated and newly described type strains.</title>
        <authorList>
            <person name="Whitman W.B."/>
            <person name="Woyke T."/>
            <person name="Klenk H.P."/>
            <person name="Zhou Y."/>
            <person name="Lilburn T.G."/>
            <person name="Beck B.J."/>
            <person name="De Vos P."/>
            <person name="Vandamme P."/>
            <person name="Eisen J.A."/>
            <person name="Garrity G."/>
            <person name="Hugenholtz P."/>
            <person name="Kyrpides N.C."/>
        </authorList>
    </citation>
    <scope>NUCLEOTIDE SEQUENCE [LARGE SCALE GENOMIC DNA]</scope>
    <source>
        <strain evidence="10 11">ASC-9842</strain>
    </source>
</reference>
<comment type="similarity">
    <text evidence="6">Belongs to the peptidase M48 family.</text>
</comment>
<dbReference type="RefSeq" id="WP_130389334.1">
    <property type="nucleotide sequence ID" value="NZ_SGXM01000001.1"/>
</dbReference>
<keyword evidence="7" id="KW-0812">Transmembrane</keyword>
<protein>
    <submittedName>
        <fullName evidence="10">Zn-dependent protease with chaperone function</fullName>
    </submittedName>
</protein>
<feature type="transmembrane region" description="Helical" evidence="7">
    <location>
        <begin position="102"/>
        <end position="121"/>
    </location>
</feature>
<evidence type="ECO:0000256" key="6">
    <source>
        <dbReference type="RuleBase" id="RU003983"/>
    </source>
</evidence>
<evidence type="ECO:0000256" key="1">
    <source>
        <dbReference type="ARBA" id="ARBA00022670"/>
    </source>
</evidence>
<dbReference type="EMBL" id="SGXM01000001">
    <property type="protein sequence ID" value="RZT41280.1"/>
    <property type="molecule type" value="Genomic_DNA"/>
</dbReference>
<keyword evidence="3 6" id="KW-0378">Hydrolase</keyword>
<dbReference type="PANTHER" id="PTHR22726:SF1">
    <property type="entry name" value="METALLOENDOPEPTIDASE OMA1, MITOCHONDRIAL"/>
    <property type="match status" value="1"/>
</dbReference>
<evidence type="ECO:0000259" key="9">
    <source>
        <dbReference type="Pfam" id="PF23368"/>
    </source>
</evidence>
<keyword evidence="4 6" id="KW-0862">Zinc</keyword>
<keyword evidence="2" id="KW-0479">Metal-binding</keyword>